<dbReference type="EMBL" id="MN738744">
    <property type="protein sequence ID" value="QHT36515.1"/>
    <property type="molecule type" value="Genomic_DNA"/>
</dbReference>
<name>A0A6C0FBG8_9ZZZZ</name>
<evidence type="ECO:0000256" key="1">
    <source>
        <dbReference type="SAM" id="Phobius"/>
    </source>
</evidence>
<sequence length="165" mass="19056">MVVVGCSLNEAYGIPKRKKDKKKKNKDLINVGGYEDGNIYSPIGDVGKVQVEENLPKYLFIPPEDKEVEVKEVEEEKVVKTLEKVEILPPEPKKEVSKSSPYNIDHNDYMNYLIYKRNINEGFSNNTNNIQKMNDGFNDVLLFALFGIFFLIFTDYIYKLGKKSY</sequence>
<reference evidence="2" key="1">
    <citation type="journal article" date="2020" name="Nature">
        <title>Giant virus diversity and host interactions through global metagenomics.</title>
        <authorList>
            <person name="Schulz F."/>
            <person name="Roux S."/>
            <person name="Paez-Espino D."/>
            <person name="Jungbluth S."/>
            <person name="Walsh D.A."/>
            <person name="Denef V.J."/>
            <person name="McMahon K.D."/>
            <person name="Konstantinidis K.T."/>
            <person name="Eloe-Fadrosh E.A."/>
            <person name="Kyrpides N.C."/>
            <person name="Woyke T."/>
        </authorList>
    </citation>
    <scope>NUCLEOTIDE SEQUENCE</scope>
    <source>
        <strain evidence="2">GVMAG-S-ERX555931-87</strain>
    </source>
</reference>
<keyword evidence="1" id="KW-0472">Membrane</keyword>
<accession>A0A6C0FBG8</accession>
<keyword evidence="1" id="KW-1133">Transmembrane helix</keyword>
<dbReference type="AlphaFoldDB" id="A0A6C0FBG8"/>
<feature type="transmembrane region" description="Helical" evidence="1">
    <location>
        <begin position="140"/>
        <end position="158"/>
    </location>
</feature>
<proteinExistence type="predicted"/>
<organism evidence="2">
    <name type="scientific">viral metagenome</name>
    <dbReference type="NCBI Taxonomy" id="1070528"/>
    <lineage>
        <taxon>unclassified sequences</taxon>
        <taxon>metagenomes</taxon>
        <taxon>organismal metagenomes</taxon>
    </lineage>
</organism>
<protein>
    <submittedName>
        <fullName evidence="2">Uncharacterized protein</fullName>
    </submittedName>
</protein>
<keyword evidence="1" id="KW-0812">Transmembrane</keyword>
<evidence type="ECO:0000313" key="2">
    <source>
        <dbReference type="EMBL" id="QHT36515.1"/>
    </source>
</evidence>